<reference evidence="2 3" key="1">
    <citation type="submission" date="2020-03" db="EMBL/GenBank/DDBJ databases">
        <title>Draft Genome Sequence of Cudoniella acicularis.</title>
        <authorList>
            <person name="Buettner E."/>
            <person name="Kellner H."/>
        </authorList>
    </citation>
    <scope>NUCLEOTIDE SEQUENCE [LARGE SCALE GENOMIC DNA]</scope>
    <source>
        <strain evidence="2 3">DSM 108380</strain>
    </source>
</reference>
<evidence type="ECO:0000313" key="3">
    <source>
        <dbReference type="Proteomes" id="UP000566819"/>
    </source>
</evidence>
<feature type="region of interest" description="Disordered" evidence="1">
    <location>
        <begin position="1"/>
        <end position="26"/>
    </location>
</feature>
<accession>A0A8H4RVP5</accession>
<proteinExistence type="predicted"/>
<evidence type="ECO:0000256" key="1">
    <source>
        <dbReference type="SAM" id="MobiDB-lite"/>
    </source>
</evidence>
<dbReference type="OrthoDB" id="5428138at2759"/>
<protein>
    <submittedName>
        <fullName evidence="2">Uncharacterized protein</fullName>
    </submittedName>
</protein>
<dbReference type="Proteomes" id="UP000566819">
    <property type="component" value="Unassembled WGS sequence"/>
</dbReference>
<name>A0A8H4RVP5_9HELO</name>
<organism evidence="2 3">
    <name type="scientific">Cudoniella acicularis</name>
    <dbReference type="NCBI Taxonomy" id="354080"/>
    <lineage>
        <taxon>Eukaryota</taxon>
        <taxon>Fungi</taxon>
        <taxon>Dikarya</taxon>
        <taxon>Ascomycota</taxon>
        <taxon>Pezizomycotina</taxon>
        <taxon>Leotiomycetes</taxon>
        <taxon>Helotiales</taxon>
        <taxon>Tricladiaceae</taxon>
        <taxon>Cudoniella</taxon>
    </lineage>
</organism>
<sequence length="602" mass="70211">MLRKHKLTFSNRPATAMAGRKKSKAMKKYEREAARGRKLPMETWADVILPENAPTTEWVDTLPEKTEEELIKKKVEEDLKDYPFYHAPQKLTLIAPYCENYLRETTFTLPEVRQDSSLLLTKLLINDVVRSEFMKILFCHHYTASKFAATSQESWQLVKREMTIWDMTSGFFNHCELPKSGPNFDATRPGSVSQTLIVTPVRRPDTEGNHLIPASYVEQFNNVKFMSMAVNNFADNIRNMQLHRVPLLTPDILALLIPKMRELTSLGIYKCQLIHFGDTMRLLDIIQTDRPLGKENQVYLDFYPNYHLGPIDNPTDPYYQGNYGVTWDNWNGNSILATWALVAHIVPQARRQGIDLLSKDAMFRKWLHDSPCWRVDETLEKLFKPETEVAELVALLDCSNPDHFGNVKKFTGFIGNRAHGWEWATQKFHCINCPRGSNLKLGIFFHWPTALMPYRRDDGTYNPTAQYCCLGCQLTQALYAEDDHYKSHKRDLIRLWLTEETEEWNDTDLPKAIRDFDALEISVKAGILEHYRSEFWACEGYDKETQERQRPLTDMERNRMYGCKRRSPLVSAKRMDPKFLTTEQRKWLTPRADRRNVHGGIW</sequence>
<keyword evidence="3" id="KW-1185">Reference proteome</keyword>
<comment type="caution">
    <text evidence="2">The sequence shown here is derived from an EMBL/GenBank/DDBJ whole genome shotgun (WGS) entry which is preliminary data.</text>
</comment>
<evidence type="ECO:0000313" key="2">
    <source>
        <dbReference type="EMBL" id="KAF4636860.1"/>
    </source>
</evidence>
<gene>
    <name evidence="2" type="ORF">G7Y89_g1235</name>
</gene>
<dbReference type="EMBL" id="JAAMPI010000046">
    <property type="protein sequence ID" value="KAF4636860.1"/>
    <property type="molecule type" value="Genomic_DNA"/>
</dbReference>
<dbReference type="AlphaFoldDB" id="A0A8H4RVP5"/>